<organism evidence="1 2">
    <name type="scientific">Ophiostoma piceae (strain UAMH 11346)</name>
    <name type="common">Sap stain fungus</name>
    <dbReference type="NCBI Taxonomy" id="1262450"/>
    <lineage>
        <taxon>Eukaryota</taxon>
        <taxon>Fungi</taxon>
        <taxon>Dikarya</taxon>
        <taxon>Ascomycota</taxon>
        <taxon>Pezizomycotina</taxon>
        <taxon>Sordariomycetes</taxon>
        <taxon>Sordariomycetidae</taxon>
        <taxon>Ophiostomatales</taxon>
        <taxon>Ophiostomataceae</taxon>
        <taxon>Ophiostoma</taxon>
    </lineage>
</organism>
<sequence length="359" mass="39297">MHGNQLITLRDALARQKPSATCTMAPGPNTRKVSWPEFDDSVTLWSSFNIQCLNESYGSVLDLPLPAYVALDLPAVDELHAVDSGSDEGPRQMMAWTNSVVRPVLTFSKKHLELHKGTALQFGTSGADWGRRAADIVPQLDARTHIDIVIGLNDYAQQSLVLGFGRASSRWRPGSIVSDPSKSKGNLLWPLRQLANLCMLAKCRYGYIQTNESLVAVCFADNPVDKQPAATIKPVAGGKKVYAQFMPVPWNTEHGTSGATLTTEMALWWLCMLSLADRPRGLEPVDKIVPIDTWVLTLLDDGVTWVRRHYYSGVDQPMATESAAALNTGNITVPPASLSSTNVFGFEFNYLFDGDTGSL</sequence>
<keyword evidence="2" id="KW-1185">Reference proteome</keyword>
<dbReference type="STRING" id="1262450.S3CC31"/>
<dbReference type="eggNOG" id="ENOG502RKHZ">
    <property type="taxonomic scope" value="Eukaryota"/>
</dbReference>
<gene>
    <name evidence="1" type="ORF">F503_07312</name>
</gene>
<protein>
    <submittedName>
        <fullName evidence="1">Uncharacterized protein</fullName>
    </submittedName>
</protein>
<reference evidence="1 2" key="1">
    <citation type="journal article" date="2013" name="BMC Genomics">
        <title>The genome and transcriptome of the pine saprophyte Ophiostoma piceae, and a comparison with the bark beetle-associated pine pathogen Grosmannia clavigera.</title>
        <authorList>
            <person name="Haridas S."/>
            <person name="Wang Y."/>
            <person name="Lim L."/>
            <person name="Massoumi Alamouti S."/>
            <person name="Jackman S."/>
            <person name="Docking R."/>
            <person name="Robertson G."/>
            <person name="Birol I."/>
            <person name="Bohlmann J."/>
            <person name="Breuil C."/>
        </authorList>
    </citation>
    <scope>NUCLEOTIDE SEQUENCE [LARGE SCALE GENOMIC DNA]</scope>
    <source>
        <strain evidence="1 2">UAMH 11346</strain>
    </source>
</reference>
<dbReference type="OMA" id="INEWECL"/>
<name>S3CC31_OPHP1</name>
<dbReference type="HOGENOM" id="CLU_048616_0_0_1"/>
<dbReference type="VEuPathDB" id="FungiDB:F503_07312"/>
<proteinExistence type="predicted"/>
<dbReference type="Proteomes" id="UP000016923">
    <property type="component" value="Unassembled WGS sequence"/>
</dbReference>
<accession>S3CC31</accession>
<dbReference type="EMBL" id="KE148147">
    <property type="protein sequence ID" value="EPE09536.1"/>
    <property type="molecule type" value="Genomic_DNA"/>
</dbReference>
<dbReference type="AlphaFoldDB" id="S3CC31"/>
<evidence type="ECO:0000313" key="2">
    <source>
        <dbReference type="Proteomes" id="UP000016923"/>
    </source>
</evidence>
<evidence type="ECO:0000313" key="1">
    <source>
        <dbReference type="EMBL" id="EPE09536.1"/>
    </source>
</evidence>
<dbReference type="OrthoDB" id="4367324at2759"/>